<keyword evidence="2 5" id="KW-0175">Coiled coil</keyword>
<dbReference type="Pfam" id="PF00956">
    <property type="entry name" value="NAP"/>
    <property type="match status" value="1"/>
</dbReference>
<organism evidence="7 8">
    <name type="scientific">Carex littledalei</name>
    <dbReference type="NCBI Taxonomy" id="544730"/>
    <lineage>
        <taxon>Eukaryota</taxon>
        <taxon>Viridiplantae</taxon>
        <taxon>Streptophyta</taxon>
        <taxon>Embryophyta</taxon>
        <taxon>Tracheophyta</taxon>
        <taxon>Spermatophyta</taxon>
        <taxon>Magnoliopsida</taxon>
        <taxon>Liliopsida</taxon>
        <taxon>Poales</taxon>
        <taxon>Cyperaceae</taxon>
        <taxon>Cyperoideae</taxon>
        <taxon>Cariceae</taxon>
        <taxon>Carex</taxon>
        <taxon>Carex subgen. Euthyceras</taxon>
    </lineage>
</organism>
<evidence type="ECO:0000256" key="2">
    <source>
        <dbReference type="ARBA" id="ARBA00023054"/>
    </source>
</evidence>
<feature type="compositionally biased region" description="Basic and acidic residues" evidence="6">
    <location>
        <begin position="246"/>
        <end position="273"/>
    </location>
</feature>
<evidence type="ECO:0000256" key="5">
    <source>
        <dbReference type="SAM" id="Coils"/>
    </source>
</evidence>
<evidence type="ECO:0000256" key="3">
    <source>
        <dbReference type="ARBA" id="ARBA00023186"/>
    </source>
</evidence>
<evidence type="ECO:0000256" key="6">
    <source>
        <dbReference type="SAM" id="MobiDB-lite"/>
    </source>
</evidence>
<dbReference type="AlphaFoldDB" id="A0A833QLW5"/>
<evidence type="ECO:0000313" key="8">
    <source>
        <dbReference type="Proteomes" id="UP000623129"/>
    </source>
</evidence>
<dbReference type="GO" id="GO:0005634">
    <property type="term" value="C:nucleus"/>
    <property type="evidence" value="ECO:0007669"/>
    <property type="project" value="InterPro"/>
</dbReference>
<dbReference type="InterPro" id="IPR002164">
    <property type="entry name" value="NAP_family"/>
</dbReference>
<feature type="compositionally biased region" description="Acidic residues" evidence="6">
    <location>
        <begin position="274"/>
        <end position="297"/>
    </location>
</feature>
<dbReference type="Gene3D" id="1.20.5.1500">
    <property type="match status" value="1"/>
</dbReference>
<name>A0A833QLW5_9POAL</name>
<evidence type="ECO:0000313" key="7">
    <source>
        <dbReference type="EMBL" id="KAF3329210.1"/>
    </source>
</evidence>
<feature type="coiled-coil region" evidence="5">
    <location>
        <begin position="26"/>
        <end position="57"/>
    </location>
</feature>
<dbReference type="PANTHER" id="PTHR11875">
    <property type="entry name" value="TESTIS-SPECIFIC Y-ENCODED PROTEIN"/>
    <property type="match status" value="1"/>
</dbReference>
<dbReference type="EMBL" id="SWLB01000015">
    <property type="protein sequence ID" value="KAF3329210.1"/>
    <property type="molecule type" value="Genomic_DNA"/>
</dbReference>
<gene>
    <name evidence="7" type="ORF">FCM35_KLT06288</name>
</gene>
<dbReference type="Proteomes" id="UP000623129">
    <property type="component" value="Unassembled WGS sequence"/>
</dbReference>
<feature type="region of interest" description="Disordered" evidence="6">
    <location>
        <begin position="211"/>
        <end position="297"/>
    </location>
</feature>
<comment type="similarity">
    <text evidence="1 4">Belongs to the nucleosome assembly protein (NAP) family.</text>
</comment>
<comment type="caution">
    <text evidence="7">The sequence shown here is derived from an EMBL/GenBank/DDBJ whole genome shotgun (WGS) entry which is preliminary data.</text>
</comment>
<dbReference type="GO" id="GO:0006334">
    <property type="term" value="P:nucleosome assembly"/>
    <property type="evidence" value="ECO:0007669"/>
    <property type="project" value="InterPro"/>
</dbReference>
<evidence type="ECO:0000256" key="1">
    <source>
        <dbReference type="ARBA" id="ARBA00009947"/>
    </source>
</evidence>
<feature type="compositionally biased region" description="Acidic residues" evidence="6">
    <location>
        <begin position="228"/>
        <end position="245"/>
    </location>
</feature>
<dbReference type="GO" id="GO:0042393">
    <property type="term" value="F:histone binding"/>
    <property type="evidence" value="ECO:0007669"/>
    <property type="project" value="UniProtKB-ARBA"/>
</dbReference>
<dbReference type="GO" id="GO:0000724">
    <property type="term" value="P:double-strand break repair via homologous recombination"/>
    <property type="evidence" value="ECO:0007669"/>
    <property type="project" value="UniProtKB-ARBA"/>
</dbReference>
<dbReference type="InterPro" id="IPR037231">
    <property type="entry name" value="NAP-like_sf"/>
</dbReference>
<keyword evidence="8" id="KW-1185">Reference proteome</keyword>
<reference evidence="7" key="1">
    <citation type="submission" date="2020-01" db="EMBL/GenBank/DDBJ databases">
        <title>Genome sequence of Kobresia littledalei, the first chromosome-level genome in the family Cyperaceae.</title>
        <authorList>
            <person name="Qu G."/>
        </authorList>
    </citation>
    <scope>NUCLEOTIDE SEQUENCE</scope>
    <source>
        <strain evidence="7">C.B.Clarke</strain>
        <tissue evidence="7">Leaf</tissue>
    </source>
</reference>
<evidence type="ECO:0000256" key="4">
    <source>
        <dbReference type="RuleBase" id="RU003876"/>
    </source>
</evidence>
<dbReference type="OrthoDB" id="19419at2759"/>
<keyword evidence="3" id="KW-0143">Chaperone</keyword>
<sequence length="297" mass="33801">MSGTGNEKKEKVEKEGGGSGTCHLTLRRSIANIRAIQDELHQINARAEEEALKLEHKYNVRRKPVYVRRSKVITSIRGFWLATFCNHPILGTLLTEEDQKILKNMVSLDVEEADNVKSGFSISFSFSPNLYFEDEKLTKRYWFDDDGYLSVVCKPINWKEGKGTFDGCFSPDKGGKPSHTFKRCSFFCWFSEAVRFDGEVDEKVDAVGLHMQQDSLEDSEEVTGGGNEADDEEEDENNETEEEESEDRHVANDKDSGADDNKVDIEEYHAEHEVVDDEFDEGYSAEDDENDDFTVIC</sequence>
<protein>
    <submittedName>
        <fullName evidence="7">NAP1-related protein 2</fullName>
    </submittedName>
</protein>
<feature type="region of interest" description="Disordered" evidence="6">
    <location>
        <begin position="1"/>
        <end position="20"/>
    </location>
</feature>
<dbReference type="SUPFAM" id="SSF143113">
    <property type="entry name" value="NAP-like"/>
    <property type="match status" value="1"/>
</dbReference>
<proteinExistence type="inferred from homology"/>
<feature type="compositionally biased region" description="Basic and acidic residues" evidence="6">
    <location>
        <begin position="1"/>
        <end position="16"/>
    </location>
</feature>
<dbReference type="Gene3D" id="3.30.1120.90">
    <property type="entry name" value="Nucleosome assembly protein"/>
    <property type="match status" value="1"/>
</dbReference>
<accession>A0A833QLW5</accession>